<feature type="transmembrane region" description="Helical" evidence="1">
    <location>
        <begin position="12"/>
        <end position="36"/>
    </location>
</feature>
<reference evidence="3" key="1">
    <citation type="journal article" date="2019" name="Int. J. Syst. Evol. Microbiol.">
        <title>The Global Catalogue of Microorganisms (GCM) 10K type strain sequencing project: providing services to taxonomists for standard genome sequencing and annotation.</title>
        <authorList>
            <consortium name="The Broad Institute Genomics Platform"/>
            <consortium name="The Broad Institute Genome Sequencing Center for Infectious Disease"/>
            <person name="Wu L."/>
            <person name="Ma J."/>
        </authorList>
    </citation>
    <scope>NUCLEOTIDE SEQUENCE [LARGE SCALE GENOMIC DNA]</scope>
    <source>
        <strain evidence="3">CGMCC 1.15731</strain>
    </source>
</reference>
<dbReference type="Proteomes" id="UP001596042">
    <property type="component" value="Unassembled WGS sequence"/>
</dbReference>
<dbReference type="InterPro" id="IPR025356">
    <property type="entry name" value="DUF4260"/>
</dbReference>
<name>A0ABV9HCK1_9HYPH</name>
<evidence type="ECO:0000313" key="2">
    <source>
        <dbReference type="EMBL" id="MFC4626510.1"/>
    </source>
</evidence>
<protein>
    <submittedName>
        <fullName evidence="2">DUF4260 domain-containing protein</fullName>
    </submittedName>
</protein>
<sequence>MNLIQRLESLSLALMALGAYWVSGASWWLFAIFILAPDLSFLAYLKDARFGAIIYNICHSWIGVVLLAVLGWFMSWPICHLLALIWAVHIGVDRALGFGLKYDTGFRDTHLGRIGR</sequence>
<keyword evidence="1" id="KW-1133">Transmembrane helix</keyword>
<feature type="transmembrane region" description="Helical" evidence="1">
    <location>
        <begin position="48"/>
        <end position="68"/>
    </location>
</feature>
<dbReference type="Pfam" id="PF14079">
    <property type="entry name" value="DUF4260"/>
    <property type="match status" value="1"/>
</dbReference>
<keyword evidence="1" id="KW-0812">Transmembrane</keyword>
<evidence type="ECO:0000313" key="3">
    <source>
        <dbReference type="Proteomes" id="UP001596042"/>
    </source>
</evidence>
<comment type="caution">
    <text evidence="2">The sequence shown here is derived from an EMBL/GenBank/DDBJ whole genome shotgun (WGS) entry which is preliminary data.</text>
</comment>
<dbReference type="EMBL" id="JBHSEL010000126">
    <property type="protein sequence ID" value="MFC4626510.1"/>
    <property type="molecule type" value="Genomic_DNA"/>
</dbReference>
<keyword evidence="3" id="KW-1185">Reference proteome</keyword>
<keyword evidence="1" id="KW-0472">Membrane</keyword>
<dbReference type="RefSeq" id="WP_374830647.1">
    <property type="nucleotide sequence ID" value="NZ_JBHEEZ010000005.1"/>
</dbReference>
<organism evidence="2 3">
    <name type="scientific">Daeguia caeni</name>
    <dbReference type="NCBI Taxonomy" id="439612"/>
    <lineage>
        <taxon>Bacteria</taxon>
        <taxon>Pseudomonadati</taxon>
        <taxon>Pseudomonadota</taxon>
        <taxon>Alphaproteobacteria</taxon>
        <taxon>Hyphomicrobiales</taxon>
        <taxon>Brucellaceae</taxon>
        <taxon>Daeguia</taxon>
    </lineage>
</organism>
<proteinExistence type="predicted"/>
<accession>A0ABV9HCK1</accession>
<evidence type="ECO:0000256" key="1">
    <source>
        <dbReference type="SAM" id="Phobius"/>
    </source>
</evidence>
<gene>
    <name evidence="2" type="ORF">ACFO1V_15075</name>
</gene>